<dbReference type="PANTHER" id="PTHR48207">
    <property type="entry name" value="SUCCINATE--HYDROXYMETHYLGLUTARATE COA-TRANSFERASE"/>
    <property type="match status" value="1"/>
</dbReference>
<keyword evidence="3" id="KW-1185">Reference proteome</keyword>
<keyword evidence="1 2" id="KW-0808">Transferase</keyword>
<gene>
    <name evidence="2" type="ORF">DFR68_103455</name>
</gene>
<dbReference type="PANTHER" id="PTHR48207:SF4">
    <property type="entry name" value="BLL6097 PROTEIN"/>
    <property type="match status" value="1"/>
</dbReference>
<dbReference type="InterPro" id="IPR044855">
    <property type="entry name" value="CoA-Trfase_III_dom3_sf"/>
</dbReference>
<reference evidence="2 3" key="1">
    <citation type="submission" date="2018-07" db="EMBL/GenBank/DDBJ databases">
        <title>Genomic Encyclopedia of Type Strains, Phase IV (KMG-IV): sequencing the most valuable type-strain genomes for metagenomic binning, comparative biology and taxonomic classification.</title>
        <authorList>
            <person name="Goeker M."/>
        </authorList>
    </citation>
    <scope>NUCLEOTIDE SEQUENCE [LARGE SCALE GENOMIC DNA]</scope>
    <source>
        <strain evidence="2 3">DSM 44952</strain>
    </source>
</reference>
<dbReference type="RefSeq" id="WP_068013095.1">
    <property type="nucleotide sequence ID" value="NZ_QQAZ01000003.1"/>
</dbReference>
<dbReference type="Gene3D" id="3.30.1540.10">
    <property type="entry name" value="formyl-coa transferase, domain 3"/>
    <property type="match status" value="1"/>
</dbReference>
<dbReference type="GO" id="GO:0008410">
    <property type="term" value="F:CoA-transferase activity"/>
    <property type="evidence" value="ECO:0007669"/>
    <property type="project" value="TreeGrafter"/>
</dbReference>
<dbReference type="AlphaFoldDB" id="A0A370H8T3"/>
<organism evidence="2 3">
    <name type="scientific">Nocardia mexicana</name>
    <dbReference type="NCBI Taxonomy" id="279262"/>
    <lineage>
        <taxon>Bacteria</taxon>
        <taxon>Bacillati</taxon>
        <taxon>Actinomycetota</taxon>
        <taxon>Actinomycetes</taxon>
        <taxon>Mycobacteriales</taxon>
        <taxon>Nocardiaceae</taxon>
        <taxon>Nocardia</taxon>
    </lineage>
</organism>
<evidence type="ECO:0000313" key="3">
    <source>
        <dbReference type="Proteomes" id="UP000255355"/>
    </source>
</evidence>
<dbReference type="EMBL" id="QQAZ01000003">
    <property type="protein sequence ID" value="RDI53067.1"/>
    <property type="molecule type" value="Genomic_DNA"/>
</dbReference>
<dbReference type="InterPro" id="IPR050483">
    <property type="entry name" value="CoA-transferase_III_domain"/>
</dbReference>
<name>A0A370H8T3_9NOCA</name>
<protein>
    <submittedName>
        <fullName evidence="2">Crotonobetainyl-CoA:carnitine CoA-transferase CaiB-like acyl-CoA transferase</fullName>
    </submittedName>
</protein>
<dbReference type="STRING" id="1210089.GCA_001613165_00379"/>
<proteinExistence type="predicted"/>
<comment type="caution">
    <text evidence="2">The sequence shown here is derived from an EMBL/GenBank/DDBJ whole genome shotgun (WGS) entry which is preliminary data.</text>
</comment>
<dbReference type="OrthoDB" id="9797653at2"/>
<sequence>MSSSIDLGGPATGPLRGVTVIDLSTVVMGPMAGQILGDFGADVIRVEPPFDTARISPGGMSRTPGMAPLYLQNNRNKRNVALNLKDPEDRAALFDLLDDADVLLTNMRAGALERLGLGYEQIRERFPHLVYAHAQGFNAQSSQAGRPAYDEVIQAVTGLVNLHDRAAGSVQFLPTFIADKTAGLYLLAGLLAALYHQARTGEGQLVSLAMADAMIAINLVEHLAGEVFSPPTGPVGNPMSLEAEHVALRTADGGAISAIPYTNADVRTLLIGAGCTELAADPCWDAEVTDREQRRVGVRAVIANSTTRTTAEWTDYLTANDMPFGVVVDIADLPDDPYVREVGLIEEVEHPTEGRMKVVTNPAHFSKTPTNIRRLAERAGDSNDEVLARRSADSAA</sequence>
<dbReference type="Gene3D" id="3.40.50.10540">
    <property type="entry name" value="Crotonobetainyl-coa:carnitine coa-transferase, domain 1"/>
    <property type="match status" value="1"/>
</dbReference>
<dbReference type="InterPro" id="IPR023606">
    <property type="entry name" value="CoA-Trfase_III_dom_1_sf"/>
</dbReference>
<accession>A0A370H8T3</accession>
<dbReference type="Pfam" id="PF02515">
    <property type="entry name" value="CoA_transf_3"/>
    <property type="match status" value="1"/>
</dbReference>
<dbReference type="Proteomes" id="UP000255355">
    <property type="component" value="Unassembled WGS sequence"/>
</dbReference>
<evidence type="ECO:0000256" key="1">
    <source>
        <dbReference type="ARBA" id="ARBA00022679"/>
    </source>
</evidence>
<dbReference type="InterPro" id="IPR003673">
    <property type="entry name" value="CoA-Trfase_fam_III"/>
</dbReference>
<dbReference type="SUPFAM" id="SSF89796">
    <property type="entry name" value="CoA-transferase family III (CaiB/BaiF)"/>
    <property type="match status" value="1"/>
</dbReference>
<evidence type="ECO:0000313" key="2">
    <source>
        <dbReference type="EMBL" id="RDI53067.1"/>
    </source>
</evidence>